<dbReference type="InterPro" id="IPR051783">
    <property type="entry name" value="NAD(P)-dependent_oxidoreduct"/>
</dbReference>
<feature type="domain" description="NAD-dependent epimerase/dehydratase" evidence="1">
    <location>
        <begin position="1"/>
        <end position="62"/>
    </location>
</feature>
<evidence type="ECO:0000313" key="2">
    <source>
        <dbReference type="EMBL" id="SVC31494.1"/>
    </source>
</evidence>
<dbReference type="GO" id="GO:0004029">
    <property type="term" value="F:aldehyde dehydrogenase (NAD+) activity"/>
    <property type="evidence" value="ECO:0007669"/>
    <property type="project" value="TreeGrafter"/>
</dbReference>
<dbReference type="InterPro" id="IPR001509">
    <property type="entry name" value="Epimerase_deHydtase"/>
</dbReference>
<dbReference type="AlphaFoldDB" id="A0A382L3F8"/>
<sequence length="140" mass="15813">VRPSLIYGPGVKGNLAIMRSGIEKGWFPPLPETGNRRSMIHVDDLVRALLLVAEDDRADGEIFIATDGVPHSSRKIYEVICQLVDKTVPRWSVPKFLFDGVASVSSRFRYKVEKLLGDEYYSSAKLESLGFRAERTLKDW</sequence>
<name>A0A382L3F8_9ZZZZ</name>
<reference evidence="2" key="1">
    <citation type="submission" date="2018-05" db="EMBL/GenBank/DDBJ databases">
        <authorList>
            <person name="Lanie J.A."/>
            <person name="Ng W.-L."/>
            <person name="Kazmierczak K.M."/>
            <person name="Andrzejewski T.M."/>
            <person name="Davidsen T.M."/>
            <person name="Wayne K.J."/>
            <person name="Tettelin H."/>
            <person name="Glass J.I."/>
            <person name="Rusch D."/>
            <person name="Podicherti R."/>
            <person name="Tsui H.-C.T."/>
            <person name="Winkler M.E."/>
        </authorList>
    </citation>
    <scope>NUCLEOTIDE SEQUENCE</scope>
</reference>
<organism evidence="2">
    <name type="scientific">marine metagenome</name>
    <dbReference type="NCBI Taxonomy" id="408172"/>
    <lineage>
        <taxon>unclassified sequences</taxon>
        <taxon>metagenomes</taxon>
        <taxon>ecological metagenomes</taxon>
    </lineage>
</organism>
<dbReference type="EMBL" id="UINC01084653">
    <property type="protein sequence ID" value="SVC31494.1"/>
    <property type="molecule type" value="Genomic_DNA"/>
</dbReference>
<evidence type="ECO:0000259" key="1">
    <source>
        <dbReference type="Pfam" id="PF01370"/>
    </source>
</evidence>
<dbReference type="Gene3D" id="3.40.50.720">
    <property type="entry name" value="NAD(P)-binding Rossmann-like Domain"/>
    <property type="match status" value="1"/>
</dbReference>
<dbReference type="SUPFAM" id="SSF51735">
    <property type="entry name" value="NAD(P)-binding Rossmann-fold domains"/>
    <property type="match status" value="1"/>
</dbReference>
<gene>
    <name evidence="2" type="ORF">METZ01_LOCUS284348</name>
</gene>
<dbReference type="InterPro" id="IPR036291">
    <property type="entry name" value="NAD(P)-bd_dom_sf"/>
</dbReference>
<dbReference type="PANTHER" id="PTHR48079">
    <property type="entry name" value="PROTEIN YEEZ"/>
    <property type="match status" value="1"/>
</dbReference>
<accession>A0A382L3F8</accession>
<feature type="non-terminal residue" evidence="2">
    <location>
        <position position="1"/>
    </location>
</feature>
<dbReference type="GO" id="GO:0005737">
    <property type="term" value="C:cytoplasm"/>
    <property type="evidence" value="ECO:0007669"/>
    <property type="project" value="TreeGrafter"/>
</dbReference>
<dbReference type="Pfam" id="PF01370">
    <property type="entry name" value="Epimerase"/>
    <property type="match status" value="1"/>
</dbReference>
<dbReference type="PANTHER" id="PTHR48079:SF6">
    <property type="entry name" value="NAD(P)-BINDING DOMAIN-CONTAINING PROTEIN-RELATED"/>
    <property type="match status" value="1"/>
</dbReference>
<proteinExistence type="predicted"/>
<protein>
    <recommendedName>
        <fullName evidence="1">NAD-dependent epimerase/dehydratase domain-containing protein</fullName>
    </recommendedName>
</protein>